<gene>
    <name evidence="5" type="ORF">HNP49_003502</name>
</gene>
<keyword evidence="2" id="KW-0964">Secreted</keyword>
<evidence type="ECO:0000256" key="3">
    <source>
        <dbReference type="ARBA" id="ARBA00022837"/>
    </source>
</evidence>
<dbReference type="Pfam" id="PF06594">
    <property type="entry name" value="HCBP_related"/>
    <property type="match status" value="2"/>
</dbReference>
<dbReference type="InterPro" id="IPR010566">
    <property type="entry name" value="Haemolys_ca-bd"/>
</dbReference>
<feature type="domain" description="Haemolysin-type calcium binding-related" evidence="4">
    <location>
        <begin position="59"/>
        <end position="107"/>
    </location>
</feature>
<dbReference type="GO" id="GO:0005509">
    <property type="term" value="F:calcium ion binding"/>
    <property type="evidence" value="ECO:0007669"/>
    <property type="project" value="InterPro"/>
</dbReference>
<protein>
    <submittedName>
        <fullName evidence="5">Ca2+-binding RTX toxin-like protein</fullName>
    </submittedName>
</protein>
<dbReference type="RefSeq" id="WP_184685434.1">
    <property type="nucleotide sequence ID" value="NZ_JACHLL010000008.1"/>
</dbReference>
<dbReference type="PANTHER" id="PTHR38340">
    <property type="entry name" value="S-LAYER PROTEIN"/>
    <property type="match status" value="1"/>
</dbReference>
<dbReference type="InterPro" id="IPR011049">
    <property type="entry name" value="Serralysin-like_metalloprot_C"/>
</dbReference>
<dbReference type="EMBL" id="JACHLL010000008">
    <property type="protein sequence ID" value="MBB6343300.1"/>
    <property type="molecule type" value="Genomic_DNA"/>
</dbReference>
<comment type="caution">
    <text evidence="5">The sequence shown here is derived from an EMBL/GenBank/DDBJ whole genome shotgun (WGS) entry which is preliminary data.</text>
</comment>
<feature type="domain" description="Haemolysin-type calcium binding-related" evidence="4">
    <location>
        <begin position="929"/>
        <end position="964"/>
    </location>
</feature>
<evidence type="ECO:0000313" key="5">
    <source>
        <dbReference type="EMBL" id="MBB6343300.1"/>
    </source>
</evidence>
<keyword evidence="3" id="KW-0106">Calcium</keyword>
<name>A0A7X0BUX2_9PSED</name>
<dbReference type="Gene3D" id="2.150.10.10">
    <property type="entry name" value="Serralysin-like metalloprotease, C-terminal"/>
    <property type="match status" value="5"/>
</dbReference>
<dbReference type="GO" id="GO:0005576">
    <property type="term" value="C:extracellular region"/>
    <property type="evidence" value="ECO:0007669"/>
    <property type="project" value="UniProtKB-SubCell"/>
</dbReference>
<organism evidence="5 6">
    <name type="scientific">Pseudomonas fluvialis</name>
    <dbReference type="NCBI Taxonomy" id="1793966"/>
    <lineage>
        <taxon>Bacteria</taxon>
        <taxon>Pseudomonadati</taxon>
        <taxon>Pseudomonadota</taxon>
        <taxon>Gammaproteobacteria</taxon>
        <taxon>Pseudomonadales</taxon>
        <taxon>Pseudomonadaceae</taxon>
        <taxon>Pseudomonas</taxon>
    </lineage>
</organism>
<evidence type="ECO:0000256" key="2">
    <source>
        <dbReference type="ARBA" id="ARBA00022525"/>
    </source>
</evidence>
<evidence type="ECO:0000259" key="4">
    <source>
        <dbReference type="Pfam" id="PF06594"/>
    </source>
</evidence>
<dbReference type="PANTHER" id="PTHR38340:SF1">
    <property type="entry name" value="S-LAYER PROTEIN"/>
    <property type="match status" value="1"/>
</dbReference>
<dbReference type="InterPro" id="IPR050557">
    <property type="entry name" value="RTX_toxin/Mannuronan_C5-epim"/>
</dbReference>
<dbReference type="AlphaFoldDB" id="A0A7X0BUX2"/>
<reference evidence="5 6" key="1">
    <citation type="submission" date="2020-08" db="EMBL/GenBank/DDBJ databases">
        <title>Functional genomics of gut bacteria from endangered species of beetles.</title>
        <authorList>
            <person name="Carlos-Shanley C."/>
        </authorList>
    </citation>
    <scope>NUCLEOTIDE SEQUENCE [LARGE SCALE GENOMIC DNA]</scope>
    <source>
        <strain evidence="5 6">S00202</strain>
    </source>
</reference>
<comment type="subcellular location">
    <subcellularLocation>
        <location evidence="1">Secreted</location>
    </subcellularLocation>
</comment>
<proteinExistence type="predicted"/>
<dbReference type="Proteomes" id="UP000557193">
    <property type="component" value="Unassembled WGS sequence"/>
</dbReference>
<keyword evidence="6" id="KW-1185">Reference proteome</keyword>
<dbReference type="PRINTS" id="PR00313">
    <property type="entry name" value="CABNDNGRPT"/>
</dbReference>
<dbReference type="SUPFAM" id="SSF51120">
    <property type="entry name" value="beta-Roll"/>
    <property type="match status" value="5"/>
</dbReference>
<dbReference type="InterPro" id="IPR001343">
    <property type="entry name" value="Hemolysn_Ca-bd"/>
</dbReference>
<sequence>MSDVRMVQGSADGDTYQFNLGDGELVINEVTNNPGAEDVLRFGEGVSPWELQLVRVGRDLHFAHFNGTDRVIVRNWFSSTTTSATFSSSSTLERVEFFEGGGWTQADIAERGIFSLGSDANDTLVGWSGKDLMQGGNGFDVLDAGAGTNWMEGGDGGDWLRVSASATDNIFDGGGGDDILQGSYNSDTYIFGWGDGVDVINELGSNSGAVDELQLSFSASDVELRKVGRNLEVVNHNGEEKVVVSNWFSSTTASASISTASALERIVFWGQGEPNVVEQPLLAEWGFASRGTEGVDSLVGWSGNDQMYGEGGNDVLDAGAGMNSLSGGAGNDLLKVTSSAVDNRFEGGAGNDTLNGSYNSDTYVFGWGDGVDVINELGSNSGSMDELQLSFSLGEVEWRKVGRNLEVVHHYGDEKLVVNNWFSSTTASASISTASALERIVFWGQGEPNVVEQPLLAEWGFASRGTEGVDSLVGWSGNDQMYGEGGNDVLDAGAGMNSLSGGAGNDLLKVTSSAVDNRFEGGAGNDTLNGSYNSDTYVFGWGDGVDVINELGSNSGSMDELQLSFSLGEVEWRKVGRNLEVVHHYGDEKLVVNNWFSSTTASASISTASALERIVFWGQGESNVVEQPLLAEWGFASRGTEGVDSLVGWSGNDHMYGEGGNDVLDAGAGMNSLSGGAGNDLLKVTSSAVDNRFEGGAGNDTLNGSYNGDTYFFGAGDGVDVINELRNNSGAVDVLELNVDYAGLDMVKAGRNLEIVYRNGADKVVVSNFFSSTTSAATFSAGSSLEQIAFHESGERTVLDQRHFDAWAMNSHGTEGADSLVGWAGSEQMYGWGGDDVLDAGAGNWNHLVGGDGNDLLKVGSAALSNYLEGGAGNDTLQGSHNSDTYRFNLGDGLDLVRESGSIAGAVDRLEIGDSIDADDLWLERSANDLVIRSLDAQDQVRIADWYSRSSARLEVIQLADGKQLVESQVQSLVNAMAGFGVPPGGSVALTTEQRQQLDVVLAASWQ</sequence>
<evidence type="ECO:0000256" key="1">
    <source>
        <dbReference type="ARBA" id="ARBA00004613"/>
    </source>
</evidence>
<dbReference type="Pfam" id="PF00353">
    <property type="entry name" value="HemolysinCabind"/>
    <property type="match status" value="12"/>
</dbReference>
<accession>A0A7X0BUX2</accession>
<evidence type="ECO:0000313" key="6">
    <source>
        <dbReference type="Proteomes" id="UP000557193"/>
    </source>
</evidence>